<evidence type="ECO:0000256" key="2">
    <source>
        <dbReference type="ARBA" id="ARBA00008096"/>
    </source>
</evidence>
<evidence type="ECO:0000313" key="7">
    <source>
        <dbReference type="EMBL" id="KAK7204824.1"/>
    </source>
</evidence>
<proteinExistence type="inferred from homology"/>
<name>A0ABR1F4Q9_9ASCO</name>
<comment type="subcellular location">
    <subcellularLocation>
        <location evidence="1">Membrane</location>
        <topology evidence="1">Multi-pass membrane protein</topology>
    </subcellularLocation>
</comment>
<keyword evidence="5 6" id="KW-0472">Membrane</keyword>
<reference evidence="7 8" key="1">
    <citation type="submission" date="2024-03" db="EMBL/GenBank/DDBJ databases">
        <title>Genome-scale model development and genomic sequencing of the oleaginous clade Lipomyces.</title>
        <authorList>
            <consortium name="Lawrence Berkeley National Laboratory"/>
            <person name="Czajka J.J."/>
            <person name="Han Y."/>
            <person name="Kim J."/>
            <person name="Mondo S.J."/>
            <person name="Hofstad B.A."/>
            <person name="Robles A."/>
            <person name="Haridas S."/>
            <person name="Riley R."/>
            <person name="LaButti K."/>
            <person name="Pangilinan J."/>
            <person name="Andreopoulos W."/>
            <person name="Lipzen A."/>
            <person name="Yan J."/>
            <person name="Wang M."/>
            <person name="Ng V."/>
            <person name="Grigoriev I.V."/>
            <person name="Spatafora J.W."/>
            <person name="Magnuson J.K."/>
            <person name="Baker S.E."/>
            <person name="Pomraning K.R."/>
        </authorList>
    </citation>
    <scope>NUCLEOTIDE SEQUENCE [LARGE SCALE GENOMIC DNA]</scope>
    <source>
        <strain evidence="7 8">Phaff 52-87</strain>
    </source>
</reference>
<feature type="transmembrane region" description="Helical" evidence="6">
    <location>
        <begin position="86"/>
        <end position="110"/>
    </location>
</feature>
<evidence type="ECO:0000256" key="5">
    <source>
        <dbReference type="ARBA" id="ARBA00023136"/>
    </source>
</evidence>
<keyword evidence="3 6" id="KW-0812">Transmembrane</keyword>
<dbReference type="PANTHER" id="PTHR13144">
    <property type="entry name" value="TEX261 PROTEIN"/>
    <property type="match status" value="1"/>
</dbReference>
<keyword evidence="4 6" id="KW-1133">Transmembrane helix</keyword>
<accession>A0ABR1F4Q9</accession>
<dbReference type="EMBL" id="JBBJBU010000007">
    <property type="protein sequence ID" value="KAK7204824.1"/>
    <property type="molecule type" value="Genomic_DNA"/>
</dbReference>
<sequence length="254" mass="27354">MFLALLSYIGILVGFVFLTLAIAAGLYYLSELVEEHSRFTKRLLEKLIFGIIGIHVLLLLFDHFPFWLTIFSIATQLVYFQNLKQFPFIQLSSSTFIASCVLVLLNHYFWFQHFSRPSIPPPTLRSSPLYEPPASFPSFSEVSSFFGICVWFVPFSLFVSLSAGDNVLPSTMDAGSGSSSGSGAGGGPLGGGSAAGGSGFGVGAGDRARAYAKGQGMAKVVIGKIREGIAEVARVIGWGTRIRGEATRGSYELI</sequence>
<evidence type="ECO:0000313" key="8">
    <source>
        <dbReference type="Proteomes" id="UP001498771"/>
    </source>
</evidence>
<gene>
    <name evidence="7" type="ORF">BZA70DRAFT_295962</name>
</gene>
<protein>
    <submittedName>
        <fullName evidence="7">Transmembrane adaptor Erv26</fullName>
    </submittedName>
</protein>
<evidence type="ECO:0000256" key="3">
    <source>
        <dbReference type="ARBA" id="ARBA00022692"/>
    </source>
</evidence>
<evidence type="ECO:0000256" key="6">
    <source>
        <dbReference type="SAM" id="Phobius"/>
    </source>
</evidence>
<dbReference type="PANTHER" id="PTHR13144:SF0">
    <property type="entry name" value="PROTEIN TEX261"/>
    <property type="match status" value="1"/>
</dbReference>
<feature type="transmembrane region" description="Helical" evidence="6">
    <location>
        <begin position="47"/>
        <end position="74"/>
    </location>
</feature>
<dbReference type="RefSeq" id="XP_064767857.1">
    <property type="nucleotide sequence ID" value="XM_064914508.1"/>
</dbReference>
<keyword evidence="8" id="KW-1185">Reference proteome</keyword>
<evidence type="ECO:0000256" key="4">
    <source>
        <dbReference type="ARBA" id="ARBA00022989"/>
    </source>
</evidence>
<comment type="similarity">
    <text evidence="2">Belongs to the SVP26 family.</text>
</comment>
<comment type="caution">
    <text evidence="7">The sequence shown here is derived from an EMBL/GenBank/DDBJ whole genome shotgun (WGS) entry which is preliminary data.</text>
</comment>
<dbReference type="InterPro" id="IPR007277">
    <property type="entry name" value="Svp26/Tex261"/>
</dbReference>
<dbReference type="Pfam" id="PF04148">
    <property type="entry name" value="Erv26"/>
    <property type="match status" value="1"/>
</dbReference>
<organism evidence="7 8">
    <name type="scientific">Myxozyma melibiosi</name>
    <dbReference type="NCBI Taxonomy" id="54550"/>
    <lineage>
        <taxon>Eukaryota</taxon>
        <taxon>Fungi</taxon>
        <taxon>Dikarya</taxon>
        <taxon>Ascomycota</taxon>
        <taxon>Saccharomycotina</taxon>
        <taxon>Lipomycetes</taxon>
        <taxon>Lipomycetales</taxon>
        <taxon>Lipomycetaceae</taxon>
        <taxon>Myxozyma</taxon>
    </lineage>
</organism>
<dbReference type="Proteomes" id="UP001498771">
    <property type="component" value="Unassembled WGS sequence"/>
</dbReference>
<evidence type="ECO:0000256" key="1">
    <source>
        <dbReference type="ARBA" id="ARBA00004141"/>
    </source>
</evidence>
<feature type="transmembrane region" description="Helical" evidence="6">
    <location>
        <begin position="142"/>
        <end position="163"/>
    </location>
</feature>
<dbReference type="GeneID" id="90040020"/>